<keyword evidence="4" id="KW-1185">Reference proteome</keyword>
<dbReference type="HOGENOM" id="CLU_117163_0_0_5"/>
<reference evidence="3 4" key="1">
    <citation type="journal article" date="2014" name="Front. Genet.">
        <title>Genome and metabolic network of "Candidatus Phaeomarinobacter ectocarpi" Ec32, a new candidate genus of Alphaproteobacteria frequently associated with brown algae.</title>
        <authorList>
            <person name="Dittami S.M."/>
            <person name="Barbeyron T."/>
            <person name="Boyen C."/>
            <person name="Cambefort J."/>
            <person name="Collet G."/>
            <person name="Delage L."/>
            <person name="Gobet A."/>
            <person name="Groisillier A."/>
            <person name="Leblanc C."/>
            <person name="Michel G."/>
            <person name="Scornet D."/>
            <person name="Siegel A."/>
            <person name="Tapia J.E."/>
            <person name="Tonon T."/>
        </authorList>
    </citation>
    <scope>NUCLEOTIDE SEQUENCE [LARGE SCALE GENOMIC DNA]</scope>
    <source>
        <strain evidence="3 4">Ec32</strain>
    </source>
</reference>
<dbReference type="SUPFAM" id="SSF52402">
    <property type="entry name" value="Adenine nucleotide alpha hydrolases-like"/>
    <property type="match status" value="1"/>
</dbReference>
<dbReference type="EMBL" id="HG966617">
    <property type="protein sequence ID" value="CDO59835.1"/>
    <property type="molecule type" value="Genomic_DNA"/>
</dbReference>
<proteinExistence type="predicted"/>
<name>X5MLV7_9HYPH</name>
<dbReference type="Pfam" id="PF00582">
    <property type="entry name" value="Usp"/>
    <property type="match status" value="1"/>
</dbReference>
<dbReference type="AlphaFoldDB" id="X5MLV7"/>
<accession>X5MLV7</accession>
<feature type="domain" description="UspA" evidence="2">
    <location>
        <begin position="27"/>
        <end position="165"/>
    </location>
</feature>
<evidence type="ECO:0000256" key="1">
    <source>
        <dbReference type="SAM" id="MobiDB-lite"/>
    </source>
</evidence>
<dbReference type="KEGG" id="pect:BN1012_Phect1621"/>
<dbReference type="STRING" id="1458461.BN1012_Phect1621"/>
<protein>
    <submittedName>
        <fullName evidence="3">Universal stress protein UspA and related nucleotide-binding proteins</fullName>
    </submittedName>
</protein>
<evidence type="ECO:0000313" key="3">
    <source>
        <dbReference type="EMBL" id="CDO59835.1"/>
    </source>
</evidence>
<evidence type="ECO:0000313" key="4">
    <source>
        <dbReference type="Proteomes" id="UP000032160"/>
    </source>
</evidence>
<dbReference type="PATRIC" id="fig|1458461.3.peg.1620"/>
<sequence>MNAKSKTEWSEPMPDNPAPKAPPARKRKFLVIADGSEEATKALHFAALRAAHTGGAVTLLAVLSPADFQHWLGVENIMREEARAEAEHVLHKLAAQAYDHCGVQAELIVREGKLREQMAQLISEDPDIAVMVLGAGTSKEGPGPLVSSIASDAAGGFGIPVTIVPGDLSDEQIDLLA</sequence>
<gene>
    <name evidence="3" type="ORF">BN1012_Phect1621</name>
</gene>
<dbReference type="CDD" id="cd00293">
    <property type="entry name" value="USP-like"/>
    <property type="match status" value="1"/>
</dbReference>
<organism evidence="3 4">
    <name type="scientific">Candidatus Phaeomarinibacter ectocarpi</name>
    <dbReference type="NCBI Taxonomy" id="1458461"/>
    <lineage>
        <taxon>Bacteria</taxon>
        <taxon>Pseudomonadati</taxon>
        <taxon>Pseudomonadota</taxon>
        <taxon>Alphaproteobacteria</taxon>
        <taxon>Hyphomicrobiales</taxon>
        <taxon>Parvibaculaceae</taxon>
        <taxon>Candidatus Phaeomarinibacter</taxon>
    </lineage>
</organism>
<dbReference type="Proteomes" id="UP000032160">
    <property type="component" value="Chromosome I"/>
</dbReference>
<evidence type="ECO:0000259" key="2">
    <source>
        <dbReference type="Pfam" id="PF00582"/>
    </source>
</evidence>
<feature type="region of interest" description="Disordered" evidence="1">
    <location>
        <begin position="1"/>
        <end position="24"/>
    </location>
</feature>
<dbReference type="Gene3D" id="3.40.50.12370">
    <property type="match status" value="1"/>
</dbReference>
<dbReference type="InterPro" id="IPR006016">
    <property type="entry name" value="UspA"/>
</dbReference>
<dbReference type="RefSeq" id="WP_320408863.1">
    <property type="nucleotide sequence ID" value="NZ_HG966617.1"/>
</dbReference>